<gene>
    <name evidence="2" type="ORF">FRZ61_50630</name>
</gene>
<dbReference type="EMBL" id="CP042582">
    <property type="protein sequence ID" value="QEX25117.1"/>
    <property type="molecule type" value="Genomic_DNA"/>
</dbReference>
<reference evidence="2 3" key="1">
    <citation type="submission" date="2019-08" db="EMBL/GenBank/DDBJ databases">
        <title>Hyperibacter terrae gen. nov., sp. nov. and Hyperibacter viscosus sp. nov., two new members in the family Rhodospirillaceae isolated from the rhizosphere of Hypericum perforatum.</title>
        <authorList>
            <person name="Noviana Z."/>
        </authorList>
    </citation>
    <scope>NUCLEOTIDE SEQUENCE [LARGE SCALE GENOMIC DNA]</scope>
    <source>
        <strain evidence="2 3">R5959</strain>
    </source>
</reference>
<sequence length="195" mass="20817">MALGLAMALAGCGFHPLYGDHGAGGDTNAELAQVRVQPIPDRTGQLLYNKLRDRFNPRGKPAEPRYVLEVTVKERSDSLLLDPSDTSSRNNLELTASFQLREIQSGVTALQGRSQASISYDVLDSQYATIVSEQDVRDRATKILSDDISTRVALYFSSGKPASAATQPVLESPTSPFSSGPPSSLPSTSPPPASP</sequence>
<dbReference type="InterPro" id="IPR007485">
    <property type="entry name" value="LPS_assembly_LptE"/>
</dbReference>
<dbReference type="GO" id="GO:0019867">
    <property type="term" value="C:outer membrane"/>
    <property type="evidence" value="ECO:0007669"/>
    <property type="project" value="InterPro"/>
</dbReference>
<dbReference type="AlphaFoldDB" id="A0A5J6N6F4"/>
<feature type="region of interest" description="Disordered" evidence="1">
    <location>
        <begin position="162"/>
        <end position="195"/>
    </location>
</feature>
<dbReference type="GO" id="GO:0043165">
    <property type="term" value="P:Gram-negative-bacterium-type cell outer membrane assembly"/>
    <property type="evidence" value="ECO:0007669"/>
    <property type="project" value="InterPro"/>
</dbReference>
<accession>A0A5J6N6F4</accession>
<organism evidence="2 3">
    <name type="scientific">Hypericibacter adhaerens</name>
    <dbReference type="NCBI Taxonomy" id="2602016"/>
    <lineage>
        <taxon>Bacteria</taxon>
        <taxon>Pseudomonadati</taxon>
        <taxon>Pseudomonadota</taxon>
        <taxon>Alphaproteobacteria</taxon>
        <taxon>Rhodospirillales</taxon>
        <taxon>Dongiaceae</taxon>
        <taxon>Hypericibacter</taxon>
    </lineage>
</organism>
<proteinExistence type="predicted"/>
<dbReference type="Gene3D" id="3.30.160.150">
    <property type="entry name" value="Lipoprotein like domain"/>
    <property type="match status" value="1"/>
</dbReference>
<feature type="compositionally biased region" description="Low complexity" evidence="1">
    <location>
        <begin position="172"/>
        <end position="187"/>
    </location>
</feature>
<evidence type="ECO:0000256" key="1">
    <source>
        <dbReference type="SAM" id="MobiDB-lite"/>
    </source>
</evidence>
<evidence type="ECO:0000313" key="3">
    <source>
        <dbReference type="Proteomes" id="UP000325797"/>
    </source>
</evidence>
<evidence type="ECO:0008006" key="4">
    <source>
        <dbReference type="Google" id="ProtNLM"/>
    </source>
</evidence>
<dbReference type="Proteomes" id="UP000325797">
    <property type="component" value="Chromosome"/>
</dbReference>
<evidence type="ECO:0000313" key="2">
    <source>
        <dbReference type="EMBL" id="QEX25117.1"/>
    </source>
</evidence>
<keyword evidence="3" id="KW-1185">Reference proteome</keyword>
<protein>
    <recommendedName>
        <fullName evidence="4">LPS-assembly lipoprotein</fullName>
    </recommendedName>
</protein>
<dbReference type="Pfam" id="PF04390">
    <property type="entry name" value="LptE"/>
    <property type="match status" value="1"/>
</dbReference>
<dbReference type="KEGG" id="hadh:FRZ61_50630"/>
<name>A0A5J6N6F4_9PROT</name>